<evidence type="ECO:0000313" key="1">
    <source>
        <dbReference type="EMBL" id="MCJ8149019.1"/>
    </source>
</evidence>
<dbReference type="Gene3D" id="3.10.50.30">
    <property type="entry name" value="Transcription elongation factor, GreA/GreB, C-terminal domain"/>
    <property type="match status" value="1"/>
</dbReference>
<reference evidence="1 2" key="1">
    <citation type="submission" date="2022-02" db="EMBL/GenBank/DDBJ databases">
        <title>Shinella B3.7 sp. nov., isolated from Sediment (Zhairuo Island).</title>
        <authorList>
            <person name="Chen G."/>
        </authorList>
    </citation>
    <scope>NUCLEOTIDE SEQUENCE [LARGE SCALE GENOMIC DNA]</scope>
    <source>
        <strain evidence="1 2">B3.7</strain>
    </source>
</reference>
<keyword evidence="2" id="KW-1185">Reference proteome</keyword>
<gene>
    <name evidence="1" type="ORF">MKI86_07695</name>
</gene>
<protein>
    <recommendedName>
        <fullName evidence="3">Regulator of nucleoside diphosphate kinase</fullName>
    </recommendedName>
</protein>
<dbReference type="Proteomes" id="UP001201844">
    <property type="component" value="Unassembled WGS sequence"/>
</dbReference>
<sequence length="169" mass="18370">MKREPGMLVARDAYVLEKMARDRPPLTQEWKALLDRKLVAARLPAQSAVPSDLAMIDARVTFHCASGLTDTRTLCLPGTYVPGGAFLPITTFYGLALLGLREGEMIAFARPEGRRDWLALERVHFQPLMGEAAPAQRPAFRLVAGGFEQRNFVPANENGPGEGPGPSAA</sequence>
<evidence type="ECO:0008006" key="3">
    <source>
        <dbReference type="Google" id="ProtNLM"/>
    </source>
</evidence>
<comment type="caution">
    <text evidence="1">The sequence shown here is derived from an EMBL/GenBank/DDBJ whole genome shotgun (WGS) entry which is preliminary data.</text>
</comment>
<evidence type="ECO:0000313" key="2">
    <source>
        <dbReference type="Proteomes" id="UP001201844"/>
    </source>
</evidence>
<proteinExistence type="predicted"/>
<dbReference type="RefSeq" id="WP_241599517.1">
    <property type="nucleotide sequence ID" value="NZ_JAKVIN010000003.1"/>
</dbReference>
<accession>A0ABT0CL97</accession>
<organism evidence="1 2">
    <name type="scientific">Shinella sedimenti</name>
    <dbReference type="NCBI Taxonomy" id="2919913"/>
    <lineage>
        <taxon>Bacteria</taxon>
        <taxon>Pseudomonadati</taxon>
        <taxon>Pseudomonadota</taxon>
        <taxon>Alphaproteobacteria</taxon>
        <taxon>Hyphomicrobiales</taxon>
        <taxon>Rhizobiaceae</taxon>
        <taxon>Shinella</taxon>
    </lineage>
</organism>
<dbReference type="InterPro" id="IPR036953">
    <property type="entry name" value="GreA/GreB_C_sf"/>
</dbReference>
<dbReference type="EMBL" id="JAKVIN010000003">
    <property type="protein sequence ID" value="MCJ8149019.1"/>
    <property type="molecule type" value="Genomic_DNA"/>
</dbReference>
<name>A0ABT0CL97_9HYPH</name>